<feature type="transmembrane region" description="Helical" evidence="1">
    <location>
        <begin position="173"/>
        <end position="191"/>
    </location>
</feature>
<protein>
    <recommendedName>
        <fullName evidence="2">DUF2070 domain-containing protein</fullName>
    </recommendedName>
</protein>
<feature type="transmembrane region" description="Helical" evidence="1">
    <location>
        <begin position="53"/>
        <end position="71"/>
    </location>
</feature>
<dbReference type="AlphaFoldDB" id="A0A0F9ESJ0"/>
<keyword evidence="1" id="KW-0812">Transmembrane</keyword>
<dbReference type="EMBL" id="LAZR01023887">
    <property type="protein sequence ID" value="KKL76984.1"/>
    <property type="molecule type" value="Genomic_DNA"/>
</dbReference>
<feature type="transmembrane region" description="Helical" evidence="1">
    <location>
        <begin position="29"/>
        <end position="47"/>
    </location>
</feature>
<gene>
    <name evidence="3" type="ORF">LCGC14_2039470</name>
</gene>
<sequence length="222" mass="24970">MEKSQDHVSRIHRRYSFSLLTPSHRYQSLTFSIGIVGLLVVTTVYGYLQSDEIFLRLGLVLTALVVTQLIDSRFIKNKEYSKALHMSFFGNVIWLILALLGLASVSVFSKIEPSLFVITVGMFLFASFRIGLLTTVLGLKIRKAWLLCLLQPLAMFLALIPQNMWITTLGDPLALGFGIVFLTLASTWTYFTDKVGRPEVKSTHKLIQAYLSSIGKNDLCKM</sequence>
<feature type="domain" description="DUF2070" evidence="2">
    <location>
        <begin position="12"/>
        <end position="215"/>
    </location>
</feature>
<evidence type="ECO:0000256" key="1">
    <source>
        <dbReference type="SAM" id="Phobius"/>
    </source>
</evidence>
<keyword evidence="1" id="KW-1133">Transmembrane helix</keyword>
<feature type="transmembrane region" description="Helical" evidence="1">
    <location>
        <begin position="144"/>
        <end position="161"/>
    </location>
</feature>
<dbReference type="InterPro" id="IPR019204">
    <property type="entry name" value="DUF2070_membrane"/>
</dbReference>
<name>A0A0F9ESJ0_9ZZZZ</name>
<organism evidence="3">
    <name type="scientific">marine sediment metagenome</name>
    <dbReference type="NCBI Taxonomy" id="412755"/>
    <lineage>
        <taxon>unclassified sequences</taxon>
        <taxon>metagenomes</taxon>
        <taxon>ecological metagenomes</taxon>
    </lineage>
</organism>
<accession>A0A0F9ESJ0</accession>
<evidence type="ECO:0000313" key="3">
    <source>
        <dbReference type="EMBL" id="KKL76984.1"/>
    </source>
</evidence>
<feature type="transmembrane region" description="Helical" evidence="1">
    <location>
        <begin position="83"/>
        <end position="108"/>
    </location>
</feature>
<feature type="transmembrane region" description="Helical" evidence="1">
    <location>
        <begin position="114"/>
        <end position="132"/>
    </location>
</feature>
<evidence type="ECO:0000259" key="2">
    <source>
        <dbReference type="Pfam" id="PF09843"/>
    </source>
</evidence>
<comment type="caution">
    <text evidence="3">The sequence shown here is derived from an EMBL/GenBank/DDBJ whole genome shotgun (WGS) entry which is preliminary data.</text>
</comment>
<keyword evidence="1" id="KW-0472">Membrane</keyword>
<reference evidence="3" key="1">
    <citation type="journal article" date="2015" name="Nature">
        <title>Complex archaea that bridge the gap between prokaryotes and eukaryotes.</title>
        <authorList>
            <person name="Spang A."/>
            <person name="Saw J.H."/>
            <person name="Jorgensen S.L."/>
            <person name="Zaremba-Niedzwiedzka K."/>
            <person name="Martijn J."/>
            <person name="Lind A.E."/>
            <person name="van Eijk R."/>
            <person name="Schleper C."/>
            <person name="Guy L."/>
            <person name="Ettema T.J."/>
        </authorList>
    </citation>
    <scope>NUCLEOTIDE SEQUENCE</scope>
</reference>
<proteinExistence type="predicted"/>
<dbReference type="Pfam" id="PF09843">
    <property type="entry name" value="DUF2070"/>
    <property type="match status" value="1"/>
</dbReference>